<dbReference type="EMBL" id="BDGG01000015">
    <property type="protein sequence ID" value="GAV07393.1"/>
    <property type="molecule type" value="Genomic_DNA"/>
</dbReference>
<accession>A0A1D1W3R0</accession>
<dbReference type="AlphaFoldDB" id="A0A1D1W3R0"/>
<sequence length="85" mass="9668">MGVAGWETVMTSWCHFSALTKRILLCRIIVGYSLKWEKKRGQEAHFRTDNGPSHPGQQVPTLSIPHSFLLRRRGSLPKKSFTVFG</sequence>
<evidence type="ECO:0000313" key="1">
    <source>
        <dbReference type="EMBL" id="GAV07393.1"/>
    </source>
</evidence>
<name>A0A1D1W3R0_RAMVA</name>
<reference evidence="1 2" key="1">
    <citation type="journal article" date="2016" name="Nat. Commun.">
        <title>Extremotolerant tardigrade genome and improved radiotolerance of human cultured cells by tardigrade-unique protein.</title>
        <authorList>
            <person name="Hashimoto T."/>
            <person name="Horikawa D.D."/>
            <person name="Saito Y."/>
            <person name="Kuwahara H."/>
            <person name="Kozuka-Hata H."/>
            <person name="Shin-I T."/>
            <person name="Minakuchi Y."/>
            <person name="Ohishi K."/>
            <person name="Motoyama A."/>
            <person name="Aizu T."/>
            <person name="Enomoto A."/>
            <person name="Kondo K."/>
            <person name="Tanaka S."/>
            <person name="Hara Y."/>
            <person name="Koshikawa S."/>
            <person name="Sagara H."/>
            <person name="Miura T."/>
            <person name="Yokobori S."/>
            <person name="Miyagawa K."/>
            <person name="Suzuki Y."/>
            <person name="Kubo T."/>
            <person name="Oyama M."/>
            <person name="Kohara Y."/>
            <person name="Fujiyama A."/>
            <person name="Arakawa K."/>
            <person name="Katayama T."/>
            <person name="Toyoda A."/>
            <person name="Kunieda T."/>
        </authorList>
    </citation>
    <scope>NUCLEOTIDE SEQUENCE [LARGE SCALE GENOMIC DNA]</scope>
    <source>
        <strain evidence="1 2">YOKOZUNA-1</strain>
    </source>
</reference>
<comment type="caution">
    <text evidence="1">The sequence shown here is derived from an EMBL/GenBank/DDBJ whole genome shotgun (WGS) entry which is preliminary data.</text>
</comment>
<proteinExistence type="predicted"/>
<gene>
    <name evidence="1" type="primary">RvY_17231-1</name>
    <name evidence="1" type="synonym">RvY_17231.1</name>
    <name evidence="1" type="ORF">RvY_17231</name>
</gene>
<organism evidence="1 2">
    <name type="scientific">Ramazzottius varieornatus</name>
    <name type="common">Water bear</name>
    <name type="synonym">Tardigrade</name>
    <dbReference type="NCBI Taxonomy" id="947166"/>
    <lineage>
        <taxon>Eukaryota</taxon>
        <taxon>Metazoa</taxon>
        <taxon>Ecdysozoa</taxon>
        <taxon>Tardigrada</taxon>
        <taxon>Eutardigrada</taxon>
        <taxon>Parachela</taxon>
        <taxon>Hypsibioidea</taxon>
        <taxon>Ramazzottiidae</taxon>
        <taxon>Ramazzottius</taxon>
    </lineage>
</organism>
<keyword evidence="2" id="KW-1185">Reference proteome</keyword>
<evidence type="ECO:0000313" key="2">
    <source>
        <dbReference type="Proteomes" id="UP000186922"/>
    </source>
</evidence>
<protein>
    <submittedName>
        <fullName evidence="1">Uncharacterized protein</fullName>
    </submittedName>
</protein>
<dbReference type="Proteomes" id="UP000186922">
    <property type="component" value="Unassembled WGS sequence"/>
</dbReference>